<dbReference type="AlphaFoldDB" id="A0A4Y7Q1R7"/>
<evidence type="ECO:0000313" key="2">
    <source>
        <dbReference type="EMBL" id="TDL21102.1"/>
    </source>
</evidence>
<proteinExistence type="predicted"/>
<accession>A0A4Y7Q1R7</accession>
<dbReference type="EMBL" id="ML170183">
    <property type="protein sequence ID" value="TDL21102.1"/>
    <property type="molecule type" value="Genomic_DNA"/>
</dbReference>
<keyword evidence="3" id="KW-1185">Reference proteome</keyword>
<name>A0A4Y7Q1R7_9AGAM</name>
<evidence type="ECO:0000256" key="1">
    <source>
        <dbReference type="SAM" id="MobiDB-lite"/>
    </source>
</evidence>
<sequence>MATQINIHGTMPELDLQEPIQDALIDALDDSFSVKGDYAVCHQYDSGPLPGLHATGVGVIGLPLSAHDSERLSTIRRDIRVPNGVSPNTKGGCEYDPLKFEFANPGWSRWLRETVLARALSSLGVYFHSSSIRLSLCKVLLSECRSISRFIQSDDTGTPAFATLVIILPAQFTGGNVNVHNGSDQKSFDMAKNGAFSTTALACGRHISFSYHIIHTSPNPPVFPTDSGASKVLRILRSWIVALQIGAEYDDEVPPQKVIYFLQNAYTKPGRKSKPLQDHDAAVASLLRQVCKEAGFRYYLAHFECSISGEPDSGIYKRSRDDWREDYDVDPDTDNLEMDEIEDRFCCAHLVITDEGEPLQNRTEIDMADLPFADDYFDDEEPDDKEYEYDTRERGQLTHNYYRSVLFIFPDSNHASIINSFGASLPVMDALRKSNSPKSTWEERGFVDVCLAERSVEADRVVIDAALRWKDETIFLKAARSDRVDEVLDRPRIELCFDFFGFQTAAELVNNAFTRSSKNKRVLDLISMFAIFYSTDEARVQALKEALRLPPPNNNLTMDRLLGIGTDPSRPIRQSPSKTKVRPVAPQARSSSNGGC</sequence>
<protein>
    <submittedName>
        <fullName evidence="2">Uncharacterized protein</fullName>
    </submittedName>
</protein>
<evidence type="ECO:0000313" key="3">
    <source>
        <dbReference type="Proteomes" id="UP000294933"/>
    </source>
</evidence>
<gene>
    <name evidence="2" type="ORF">BD410DRAFT_829295</name>
</gene>
<organism evidence="2 3">
    <name type="scientific">Rickenella mellea</name>
    <dbReference type="NCBI Taxonomy" id="50990"/>
    <lineage>
        <taxon>Eukaryota</taxon>
        <taxon>Fungi</taxon>
        <taxon>Dikarya</taxon>
        <taxon>Basidiomycota</taxon>
        <taxon>Agaricomycotina</taxon>
        <taxon>Agaricomycetes</taxon>
        <taxon>Hymenochaetales</taxon>
        <taxon>Rickenellaceae</taxon>
        <taxon>Rickenella</taxon>
    </lineage>
</organism>
<dbReference type="VEuPathDB" id="FungiDB:BD410DRAFT_829295"/>
<reference evidence="2 3" key="1">
    <citation type="submission" date="2018-06" db="EMBL/GenBank/DDBJ databases">
        <title>A transcriptomic atlas of mushroom development highlights an independent origin of complex multicellularity.</title>
        <authorList>
            <consortium name="DOE Joint Genome Institute"/>
            <person name="Krizsan K."/>
            <person name="Almasi E."/>
            <person name="Merenyi Z."/>
            <person name="Sahu N."/>
            <person name="Viragh M."/>
            <person name="Koszo T."/>
            <person name="Mondo S."/>
            <person name="Kiss B."/>
            <person name="Balint B."/>
            <person name="Kues U."/>
            <person name="Barry K."/>
            <person name="Hegedus J.C."/>
            <person name="Henrissat B."/>
            <person name="Johnson J."/>
            <person name="Lipzen A."/>
            <person name="Ohm R."/>
            <person name="Nagy I."/>
            <person name="Pangilinan J."/>
            <person name="Yan J."/>
            <person name="Xiong Y."/>
            <person name="Grigoriev I.V."/>
            <person name="Hibbett D.S."/>
            <person name="Nagy L.G."/>
        </authorList>
    </citation>
    <scope>NUCLEOTIDE SEQUENCE [LARGE SCALE GENOMIC DNA]</scope>
    <source>
        <strain evidence="2 3">SZMC22713</strain>
    </source>
</reference>
<dbReference type="Proteomes" id="UP000294933">
    <property type="component" value="Unassembled WGS sequence"/>
</dbReference>
<feature type="region of interest" description="Disordered" evidence="1">
    <location>
        <begin position="558"/>
        <end position="596"/>
    </location>
</feature>
<dbReference type="OrthoDB" id="124582at2759"/>